<dbReference type="SUPFAM" id="SSF55729">
    <property type="entry name" value="Acyl-CoA N-acyltransferases (Nat)"/>
    <property type="match status" value="1"/>
</dbReference>
<sequence>MLHIREATINDAEGIAKVHVHSWRTTYKGIIPEEFLTNLSYKQETNYGLKISEEQTIL</sequence>
<accession>A0ABW8HR99</accession>
<dbReference type="Proteomes" id="UP001618531">
    <property type="component" value="Unassembled WGS sequence"/>
</dbReference>
<evidence type="ECO:0008006" key="3">
    <source>
        <dbReference type="Google" id="ProtNLM"/>
    </source>
</evidence>
<dbReference type="Gene3D" id="3.40.630.30">
    <property type="match status" value="1"/>
</dbReference>
<evidence type="ECO:0000313" key="2">
    <source>
        <dbReference type="Proteomes" id="UP001618531"/>
    </source>
</evidence>
<proteinExistence type="predicted"/>
<reference evidence="1 2" key="1">
    <citation type="submission" date="2024-11" db="EMBL/GenBank/DDBJ databases">
        <title>Identification and Characterization of a Novel Fosfomycin Bacillithiol Transferase FosB8 in Paenibacillus illinoisensis.</title>
        <authorList>
            <person name="Lu W."/>
        </authorList>
    </citation>
    <scope>NUCLEOTIDE SEQUENCE [LARGE SCALE GENOMIC DNA]</scope>
    <source>
        <strain evidence="1 2">WP77</strain>
    </source>
</reference>
<organism evidence="1 2">
    <name type="scientific">Paenibacillus illinoisensis</name>
    <dbReference type="NCBI Taxonomy" id="59845"/>
    <lineage>
        <taxon>Bacteria</taxon>
        <taxon>Bacillati</taxon>
        <taxon>Bacillota</taxon>
        <taxon>Bacilli</taxon>
        <taxon>Bacillales</taxon>
        <taxon>Paenibacillaceae</taxon>
        <taxon>Paenibacillus</taxon>
    </lineage>
</organism>
<protein>
    <recommendedName>
        <fullName evidence="3">GNAT family N-acetyltransferase</fullName>
    </recommendedName>
</protein>
<comment type="caution">
    <text evidence="1">The sequence shown here is derived from an EMBL/GenBank/DDBJ whole genome shotgun (WGS) entry which is preliminary data.</text>
</comment>
<name>A0ABW8HR99_9BACL</name>
<dbReference type="EMBL" id="JBIYSL010000002">
    <property type="protein sequence ID" value="MFK0522174.1"/>
    <property type="molecule type" value="Genomic_DNA"/>
</dbReference>
<dbReference type="RefSeq" id="WP_402873436.1">
    <property type="nucleotide sequence ID" value="NZ_JBIYSL010000002.1"/>
</dbReference>
<gene>
    <name evidence="1" type="ORF">ACINKY_08160</name>
</gene>
<dbReference type="InterPro" id="IPR016181">
    <property type="entry name" value="Acyl_CoA_acyltransferase"/>
</dbReference>
<evidence type="ECO:0000313" key="1">
    <source>
        <dbReference type="EMBL" id="MFK0522174.1"/>
    </source>
</evidence>
<keyword evidence="2" id="KW-1185">Reference proteome</keyword>